<dbReference type="VEuPathDB" id="FungiDB:M747DRAFT_328159"/>
<feature type="domain" description="Glycosyl transferase CAP10" evidence="3">
    <location>
        <begin position="315"/>
        <end position="601"/>
    </location>
</feature>
<protein>
    <submittedName>
        <fullName evidence="4">Capsule-associated protein Cap1</fullName>
    </submittedName>
</protein>
<dbReference type="Pfam" id="PF00561">
    <property type="entry name" value="Abhydrolase_1"/>
    <property type="match status" value="1"/>
</dbReference>
<dbReference type="InterPro" id="IPR006598">
    <property type="entry name" value="CAP10"/>
</dbReference>
<keyword evidence="2" id="KW-0472">Membrane</keyword>
<dbReference type="VEuPathDB" id="FungiDB:An18g04430"/>
<evidence type="ECO:0000259" key="3">
    <source>
        <dbReference type="SMART" id="SM00672"/>
    </source>
</evidence>
<evidence type="ECO:0000256" key="2">
    <source>
        <dbReference type="SAM" id="Phobius"/>
    </source>
</evidence>
<feature type="compositionally biased region" description="Polar residues" evidence="1">
    <location>
        <begin position="44"/>
        <end position="54"/>
    </location>
</feature>
<dbReference type="InterPro" id="IPR000073">
    <property type="entry name" value="AB_hydrolase_1"/>
</dbReference>
<comment type="caution">
    <text evidence="4">The sequence shown here is derived from an EMBL/GenBank/DDBJ whole genome shotgun (WGS) entry which is preliminary data.</text>
</comment>
<accession>A0A100INB8</accession>
<dbReference type="OrthoDB" id="541052at2759"/>
<dbReference type="PANTHER" id="PTHR12203:SF104">
    <property type="entry name" value="PROTEIN CAP1, PUTATIVE (AFU_ORTHOLOGUE AFUA_1G05595)-RELATED"/>
    <property type="match status" value="1"/>
</dbReference>
<dbReference type="AlphaFoldDB" id="A0A100INB8"/>
<proteinExistence type="predicted"/>
<dbReference type="VEuPathDB" id="FungiDB:M747DRAFT_272937"/>
<evidence type="ECO:0000313" key="5">
    <source>
        <dbReference type="Proteomes" id="UP000068243"/>
    </source>
</evidence>
<dbReference type="EMBL" id="BCMY01000012">
    <property type="protein sequence ID" value="GAQ44370.1"/>
    <property type="molecule type" value="Genomic_DNA"/>
</dbReference>
<keyword evidence="2" id="KW-1133">Transmembrane helix</keyword>
<dbReference type="SUPFAM" id="SSF53474">
    <property type="entry name" value="alpha/beta-Hydrolases"/>
    <property type="match status" value="1"/>
</dbReference>
<dbReference type="Gene3D" id="3.40.50.1820">
    <property type="entry name" value="alpha/beta hydrolase"/>
    <property type="match status" value="1"/>
</dbReference>
<evidence type="ECO:0000313" key="4">
    <source>
        <dbReference type="EMBL" id="GAQ44370.1"/>
    </source>
</evidence>
<dbReference type="VEuPathDB" id="FungiDB:ASPNIDRAFT2_1113087"/>
<feature type="region of interest" description="Disordered" evidence="1">
    <location>
        <begin position="34"/>
        <end position="54"/>
    </location>
</feature>
<dbReference type="InterPro" id="IPR029058">
    <property type="entry name" value="AB_hydrolase_fold"/>
</dbReference>
<feature type="transmembrane region" description="Helical" evidence="2">
    <location>
        <begin position="7"/>
        <end position="25"/>
    </location>
</feature>
<gene>
    <name evidence="4" type="ORF">ABL_07031</name>
</gene>
<dbReference type="PANTHER" id="PTHR12203">
    <property type="entry name" value="KDEL LYS-ASP-GLU-LEU CONTAINING - RELATED"/>
    <property type="match status" value="1"/>
</dbReference>
<dbReference type="PaxDb" id="5061-CADANGAP00013822"/>
<sequence length="1046" mass="118660">MRTQRFVVWLGTFVLVSLFLIFFRGPSPSPSPIVDLYPSPDSRPPTTLQRPPVPSNAQLIEQSGLRKAAQPDSLHPIASLVNNAEQQFDRLLSRQSKTLAQAVNEYRERYNMHPPPHFDKWFQFAKDRGVQLFDEYDTIYHALLPFWALEPKTIRDRARETLGFDNSMIGVLIRNGSVSLVEGGAFEQSWQRSATAKMIESFVEYLPDMDLVFNALDEPRVVVPSEDLQRLVAIAREQVSQNTITNTMPTNAWSDRPGDLNKGDRIDEVRTTRFNRFTRQSTWSYSRSSCPIDSPVRSLDERAADNINSYAQGELGFIYNTSAFSDICNSPSLRHKYGFFDRPNRFEAVHDLFPVFSQSKISSYQDILYPSPWYWSDQVPYEEDKDMEWNEKSSQMFWRGSTTGGYSRAGGWRRQHRQLFVGNVNALNTAKILSRTESNQWKARGVGRNSFADLFDVRFTYIGQCDDKDCAAQEEYFELAEPVDQQDAWAYKHLLDMDGNAFSGRFYAFLRSRSLVHKVSIFREWHDEWLKPWTHYVPLSLTGDDYLEAIRYFESEEEGRVIAPRLAQQGREWAQKALRNEDMEVWFFRLLLEYGRLVDDSRHNLGFSTTEKEELELKIARNKFWDLSKDWDGFSHHILSLKNGFKFHYVCNDQGASVDQDKPVVVFIHGFPDSWAIWRNILSSSSLQQSATLIAVDMPGYGGTDSLADYSPTNVLESLTEFILAIRAKYGVDTEAGMRQKKLVVVAHDWGCVVSMRLAAEAPQLADRFILSNGPLPALATSNISRLLSASVKMLKTASRSPIQSRSMIYKAFATMSPVYRQFFKSKYIFAMQLPMPLVRFFGRGGNYSFLKLIHRGSFGKREYTSQDAAECFASSLGPSVAESGTQTADGEQYPESLKNERAPSSFQHMACYYRDGTAYARWDKSVETITALHSIASGSGARRASSGAGLFDDGPKGALKACATVIWGKGDIALEPQICLDGLADYLVADSQLVELPLSGHFTPMERESQVAFEKAVEWAVKGEKEDIGAVMKACYPTAVVTLRK</sequence>
<evidence type="ECO:0000256" key="1">
    <source>
        <dbReference type="SAM" id="MobiDB-lite"/>
    </source>
</evidence>
<dbReference type="Pfam" id="PF05686">
    <property type="entry name" value="Glyco_transf_90"/>
    <property type="match status" value="1"/>
</dbReference>
<dbReference type="SMART" id="SM00672">
    <property type="entry name" value="CAP10"/>
    <property type="match status" value="1"/>
</dbReference>
<name>A0A100INB8_ASPNG</name>
<organism evidence="4 5">
    <name type="scientific">Aspergillus niger</name>
    <dbReference type="NCBI Taxonomy" id="5061"/>
    <lineage>
        <taxon>Eukaryota</taxon>
        <taxon>Fungi</taxon>
        <taxon>Dikarya</taxon>
        <taxon>Ascomycota</taxon>
        <taxon>Pezizomycotina</taxon>
        <taxon>Eurotiomycetes</taxon>
        <taxon>Eurotiomycetidae</taxon>
        <taxon>Eurotiales</taxon>
        <taxon>Aspergillaceae</taxon>
        <taxon>Aspergillus</taxon>
        <taxon>Aspergillus subgen. Circumdati</taxon>
    </lineage>
</organism>
<dbReference type="InterPro" id="IPR051091">
    <property type="entry name" value="O-Glucosyltr/Glycosyltrsf_90"/>
</dbReference>
<dbReference type="VEuPathDB" id="FungiDB:An18g04440"/>
<dbReference type="VEuPathDB" id="FungiDB:ATCC64974_108200"/>
<feature type="region of interest" description="Disordered" evidence="1">
    <location>
        <begin position="879"/>
        <end position="900"/>
    </location>
</feature>
<reference evidence="5" key="1">
    <citation type="journal article" date="2016" name="Genome Announc.">
        <title>Draft genome sequence of Aspergillus niger strain An76.</title>
        <authorList>
            <person name="Gong W."/>
            <person name="Cheng Z."/>
            <person name="Zhang H."/>
            <person name="Liu L."/>
            <person name="Gao P."/>
            <person name="Wang L."/>
        </authorList>
    </citation>
    <scope>NUCLEOTIDE SEQUENCE [LARGE SCALE GENOMIC DNA]</scope>
    <source>
        <strain evidence="5">An76</strain>
    </source>
</reference>
<dbReference type="Proteomes" id="UP000068243">
    <property type="component" value="Unassembled WGS sequence"/>
</dbReference>
<keyword evidence="2" id="KW-0812">Transmembrane</keyword>